<sequence>MWSNAALSRLIKEFKNRPALWDDGHKRFGDSAHSSALIREIADTLTREFAHGYTEGEVRMQWNRLKSKLILYITKLNCWAKNSDLESEVPTFEYARQMDFLMDDDSIVTFRNKSRAMYQCSICGGFFSSPKQMRMHKTVKCPADDCDWEGDSFNQHLRLQHPYMSLASLLKSFGSFVSLRCVLLSMEKTVSESTPQYLTSPSSSGLSLYATGTVVEKGDEAMYLEPNTSVDMTAAVGTNYSAQHMFSCPLNGCFFESNDFDHFNAHLVGRHSDVFRVGTAIEVVGSCDDDGSVNNECLDTVNLNVAEVVRLDNQSPAVAATNESNTFANGAIVEHLKMHYFFDKSDCSESKGALMTEMPPAVVANRLNMATQSTSEMPLVKRRRLMNGTDATNGDEIVRNNSSFEVVVPKTDTYASDDSRETTLTSFVNVPNEITVERESSSTSAVASVTNKDVNEGSIQINDDLPATSTSNSQTTRTDLEVESISSSGEAVAAEMLMEESSVSPEDGRSLDEDDDDEEDDLTNCKYHPLMHHQRNAALWLKRHRLIASSMRCSSCVEPLRWTYDERCSDCFVWKCGNVICDRCDEHVSIRSGSIFDDRRLTLEAITDVGAESMMRVIRRVVIPGTKIHCDQSVSLKALIEFNDKQHSLQSGRFYFDESQLKNTEKIDELRLLFHKLKRELIDVYRLCGFANRDGADWEYLWRHRFGEDAFLNLCHHIIV</sequence>
<dbReference type="PROSITE" id="PS51029">
    <property type="entry name" value="MADF"/>
    <property type="match status" value="1"/>
</dbReference>
<proteinExistence type="predicted"/>
<dbReference type="Pfam" id="PF10545">
    <property type="entry name" value="MADF_DNA_bdg"/>
    <property type="match status" value="1"/>
</dbReference>
<organism evidence="3 4">
    <name type="scientific">Toxocara canis</name>
    <name type="common">Canine roundworm</name>
    <dbReference type="NCBI Taxonomy" id="6265"/>
    <lineage>
        <taxon>Eukaryota</taxon>
        <taxon>Metazoa</taxon>
        <taxon>Ecdysozoa</taxon>
        <taxon>Nematoda</taxon>
        <taxon>Chromadorea</taxon>
        <taxon>Rhabditida</taxon>
        <taxon>Spirurina</taxon>
        <taxon>Ascaridomorpha</taxon>
        <taxon>Ascaridoidea</taxon>
        <taxon>Toxocaridae</taxon>
        <taxon>Toxocara</taxon>
    </lineage>
</organism>
<feature type="compositionally biased region" description="Acidic residues" evidence="1">
    <location>
        <begin position="512"/>
        <end position="521"/>
    </location>
</feature>
<dbReference type="InterPro" id="IPR006578">
    <property type="entry name" value="MADF-dom"/>
</dbReference>
<protein>
    <recommendedName>
        <fullName evidence="2">MADF domain-containing protein</fullName>
    </recommendedName>
</protein>
<name>A0A0B2UXA1_TOXCA</name>
<accession>A0A0B2UXA1</accession>
<dbReference type="SMART" id="SM00595">
    <property type="entry name" value="MADF"/>
    <property type="match status" value="1"/>
</dbReference>
<dbReference type="InterPro" id="IPR013087">
    <property type="entry name" value="Znf_C2H2_type"/>
</dbReference>
<evidence type="ECO:0000256" key="1">
    <source>
        <dbReference type="SAM" id="MobiDB-lite"/>
    </source>
</evidence>
<feature type="region of interest" description="Disordered" evidence="1">
    <location>
        <begin position="457"/>
        <end position="484"/>
    </location>
</feature>
<evidence type="ECO:0000313" key="3">
    <source>
        <dbReference type="EMBL" id="KHN75676.1"/>
    </source>
</evidence>
<comment type="caution">
    <text evidence="3">The sequence shown here is derived from an EMBL/GenBank/DDBJ whole genome shotgun (WGS) entry which is preliminary data.</text>
</comment>
<reference evidence="3 4" key="1">
    <citation type="submission" date="2014-11" db="EMBL/GenBank/DDBJ databases">
        <title>Genetic blueprint of the zoonotic pathogen Toxocara canis.</title>
        <authorList>
            <person name="Zhu X.-Q."/>
            <person name="Korhonen P.K."/>
            <person name="Cai H."/>
            <person name="Young N.D."/>
            <person name="Nejsum P."/>
            <person name="von Samson-Himmelstjerna G."/>
            <person name="Boag P.R."/>
            <person name="Tan P."/>
            <person name="Li Q."/>
            <person name="Min J."/>
            <person name="Yang Y."/>
            <person name="Wang X."/>
            <person name="Fang X."/>
            <person name="Hall R.S."/>
            <person name="Hofmann A."/>
            <person name="Sternberg P.W."/>
            <person name="Jex A.R."/>
            <person name="Gasser R.B."/>
        </authorList>
    </citation>
    <scope>NUCLEOTIDE SEQUENCE [LARGE SCALE GENOMIC DNA]</scope>
    <source>
        <strain evidence="3">PN_DK_2014</strain>
    </source>
</reference>
<gene>
    <name evidence="3" type="ORF">Tcan_12695</name>
</gene>
<dbReference type="SMART" id="SM00355">
    <property type="entry name" value="ZnF_C2H2"/>
    <property type="match status" value="3"/>
</dbReference>
<feature type="domain" description="MADF" evidence="2">
    <location>
        <begin position="9"/>
        <end position="106"/>
    </location>
</feature>
<dbReference type="AlphaFoldDB" id="A0A0B2UXA1"/>
<feature type="compositionally biased region" description="Polar residues" evidence="1">
    <location>
        <begin position="457"/>
        <end position="477"/>
    </location>
</feature>
<keyword evidence="4" id="KW-1185">Reference proteome</keyword>
<dbReference type="Proteomes" id="UP000031036">
    <property type="component" value="Unassembled WGS sequence"/>
</dbReference>
<dbReference type="STRING" id="6265.A0A0B2UXA1"/>
<feature type="region of interest" description="Disordered" evidence="1">
    <location>
        <begin position="496"/>
        <end position="521"/>
    </location>
</feature>
<dbReference type="EMBL" id="JPKZ01002642">
    <property type="protein sequence ID" value="KHN75676.1"/>
    <property type="molecule type" value="Genomic_DNA"/>
</dbReference>
<evidence type="ECO:0000313" key="4">
    <source>
        <dbReference type="Proteomes" id="UP000031036"/>
    </source>
</evidence>
<evidence type="ECO:0000259" key="2">
    <source>
        <dbReference type="PROSITE" id="PS51029"/>
    </source>
</evidence>